<evidence type="ECO:0000256" key="1">
    <source>
        <dbReference type="ARBA" id="ARBA00011975"/>
    </source>
</evidence>
<name>A0A1T4W519_9GAMM</name>
<evidence type="ECO:0000256" key="8">
    <source>
        <dbReference type="RuleBase" id="RU000416"/>
    </source>
</evidence>
<proteinExistence type="inferred from homology"/>
<dbReference type="GO" id="GO:0044027">
    <property type="term" value="P:negative regulation of gene expression via chromosomal CpG island methylation"/>
    <property type="evidence" value="ECO:0007669"/>
    <property type="project" value="TreeGrafter"/>
</dbReference>
<dbReference type="InterPro" id="IPR050390">
    <property type="entry name" value="C5-Methyltransferase"/>
</dbReference>
<dbReference type="AlphaFoldDB" id="A0A1T4W519"/>
<dbReference type="GO" id="GO:0003886">
    <property type="term" value="F:DNA (cytosine-5-)-methyltransferase activity"/>
    <property type="evidence" value="ECO:0007669"/>
    <property type="project" value="UniProtKB-EC"/>
</dbReference>
<comment type="catalytic activity">
    <reaction evidence="6">
        <text>a 2'-deoxycytidine in DNA + S-adenosyl-L-methionine = a 5-methyl-2'-deoxycytidine in DNA + S-adenosyl-L-homocysteine + H(+)</text>
        <dbReference type="Rhea" id="RHEA:13681"/>
        <dbReference type="Rhea" id="RHEA-COMP:11369"/>
        <dbReference type="Rhea" id="RHEA-COMP:11370"/>
        <dbReference type="ChEBI" id="CHEBI:15378"/>
        <dbReference type="ChEBI" id="CHEBI:57856"/>
        <dbReference type="ChEBI" id="CHEBI:59789"/>
        <dbReference type="ChEBI" id="CHEBI:85452"/>
        <dbReference type="ChEBI" id="CHEBI:85454"/>
        <dbReference type="EC" id="2.1.1.37"/>
    </reaction>
</comment>
<evidence type="ECO:0000256" key="7">
    <source>
        <dbReference type="PROSITE-ProRule" id="PRU01016"/>
    </source>
</evidence>
<organism evidence="9 10">
    <name type="scientific">Thiothrix eikelboomii</name>
    <dbReference type="NCBI Taxonomy" id="92487"/>
    <lineage>
        <taxon>Bacteria</taxon>
        <taxon>Pseudomonadati</taxon>
        <taxon>Pseudomonadota</taxon>
        <taxon>Gammaproteobacteria</taxon>
        <taxon>Thiotrichales</taxon>
        <taxon>Thiotrichaceae</taxon>
        <taxon>Thiothrix</taxon>
    </lineage>
</organism>
<dbReference type="GO" id="GO:0032259">
    <property type="term" value="P:methylation"/>
    <property type="evidence" value="ECO:0007669"/>
    <property type="project" value="UniProtKB-KW"/>
</dbReference>
<accession>A0A1T4W519</accession>
<dbReference type="NCBIfam" id="TIGR00675">
    <property type="entry name" value="dcm"/>
    <property type="match status" value="1"/>
</dbReference>
<keyword evidence="10" id="KW-1185">Reference proteome</keyword>
<reference evidence="9 10" key="1">
    <citation type="submission" date="2017-02" db="EMBL/GenBank/DDBJ databases">
        <authorList>
            <person name="Peterson S.W."/>
        </authorList>
    </citation>
    <scope>NUCLEOTIDE SEQUENCE [LARGE SCALE GENOMIC DNA]</scope>
    <source>
        <strain evidence="9 10">ATCC 49788</strain>
    </source>
</reference>
<evidence type="ECO:0000256" key="2">
    <source>
        <dbReference type="ARBA" id="ARBA00022603"/>
    </source>
</evidence>
<keyword evidence="5" id="KW-0680">Restriction system</keyword>
<dbReference type="GO" id="GO:0009307">
    <property type="term" value="P:DNA restriction-modification system"/>
    <property type="evidence" value="ECO:0007669"/>
    <property type="project" value="UniProtKB-KW"/>
</dbReference>
<dbReference type="PANTHER" id="PTHR10629">
    <property type="entry name" value="CYTOSINE-SPECIFIC METHYLTRANSFERASE"/>
    <property type="match status" value="1"/>
</dbReference>
<evidence type="ECO:0000313" key="10">
    <source>
        <dbReference type="Proteomes" id="UP000190460"/>
    </source>
</evidence>
<dbReference type="GO" id="GO:0003677">
    <property type="term" value="F:DNA binding"/>
    <property type="evidence" value="ECO:0007669"/>
    <property type="project" value="TreeGrafter"/>
</dbReference>
<protein>
    <recommendedName>
        <fullName evidence="1">DNA (cytosine-5-)-methyltransferase</fullName>
        <ecNumber evidence="1">2.1.1.37</ecNumber>
    </recommendedName>
</protein>
<keyword evidence="3 7" id="KW-0808">Transferase</keyword>
<dbReference type="PANTHER" id="PTHR10629:SF52">
    <property type="entry name" value="DNA (CYTOSINE-5)-METHYLTRANSFERASE 1"/>
    <property type="match status" value="1"/>
</dbReference>
<dbReference type="Proteomes" id="UP000190460">
    <property type="component" value="Unassembled WGS sequence"/>
</dbReference>
<keyword evidence="2 7" id="KW-0489">Methyltransferase</keyword>
<dbReference type="InterPro" id="IPR001525">
    <property type="entry name" value="C5_MeTfrase"/>
</dbReference>
<dbReference type="Gene3D" id="3.90.120.10">
    <property type="entry name" value="DNA Methylase, subunit A, domain 2"/>
    <property type="match status" value="1"/>
</dbReference>
<dbReference type="EC" id="2.1.1.37" evidence="1"/>
<dbReference type="PRINTS" id="PR00105">
    <property type="entry name" value="C5METTRFRASE"/>
</dbReference>
<keyword evidence="4 7" id="KW-0949">S-adenosyl-L-methionine</keyword>
<evidence type="ECO:0000256" key="6">
    <source>
        <dbReference type="ARBA" id="ARBA00047422"/>
    </source>
</evidence>
<evidence type="ECO:0000256" key="5">
    <source>
        <dbReference type="ARBA" id="ARBA00022747"/>
    </source>
</evidence>
<dbReference type="STRING" id="92487.SAMN02745130_01045"/>
<dbReference type="EMBL" id="FUYB01000003">
    <property type="protein sequence ID" value="SKA72356.1"/>
    <property type="molecule type" value="Genomic_DNA"/>
</dbReference>
<evidence type="ECO:0000256" key="4">
    <source>
        <dbReference type="ARBA" id="ARBA00022691"/>
    </source>
</evidence>
<dbReference type="Gene3D" id="3.40.50.150">
    <property type="entry name" value="Vaccinia Virus protein VP39"/>
    <property type="match status" value="1"/>
</dbReference>
<evidence type="ECO:0000313" key="9">
    <source>
        <dbReference type="EMBL" id="SKA72356.1"/>
    </source>
</evidence>
<dbReference type="Pfam" id="PF00145">
    <property type="entry name" value="DNA_methylase"/>
    <property type="match status" value="1"/>
</dbReference>
<dbReference type="InterPro" id="IPR031303">
    <property type="entry name" value="C5_meth_CS"/>
</dbReference>
<dbReference type="SUPFAM" id="SSF53335">
    <property type="entry name" value="S-adenosyl-L-methionine-dependent methyltransferases"/>
    <property type="match status" value="1"/>
</dbReference>
<feature type="active site" evidence="7">
    <location>
        <position position="81"/>
    </location>
</feature>
<gene>
    <name evidence="9" type="ORF">SAMN02745130_01045</name>
</gene>
<sequence>MAMKTIQTIDLFCGAGGLTHGLEQAGIKVIAGYDLDPACAYPYEANNKARFFERDIATLSGDELSSQWGDGLRLLAGCAPCQPFSTYMLGKQERDNSKWNLLAEFGRLVVETQPDLVSMENVPNLRKMDIFTDFLRLLETQGYSVWWKIVSCLEYGIPQKRSRLVLLASKLGAIELKPATHANAVTVREAIGHLPPVTAGSPNPEDSLHIASALSPINYQRIRASKPGGSWRDWPKPLVAACHKKTTGERYGSVYGRMTWDDPAPTMTTLCYGYGNGRFGHPEQDRAITLREAAIFQTFPENYQFLSSQEAATFRNLGRLIGNAVPVRLGEVVGLSILEHLAQVDSVAAPSKRVCTVENSPRIGSFDF</sequence>
<evidence type="ECO:0000256" key="3">
    <source>
        <dbReference type="ARBA" id="ARBA00022679"/>
    </source>
</evidence>
<dbReference type="PROSITE" id="PS00095">
    <property type="entry name" value="C5_MTASE_2"/>
    <property type="match status" value="1"/>
</dbReference>
<dbReference type="PROSITE" id="PS51679">
    <property type="entry name" value="SAM_MT_C5"/>
    <property type="match status" value="1"/>
</dbReference>
<comment type="similarity">
    <text evidence="7 8">Belongs to the class I-like SAM-binding methyltransferase superfamily. C5-methyltransferase family.</text>
</comment>
<dbReference type="InterPro" id="IPR029063">
    <property type="entry name" value="SAM-dependent_MTases_sf"/>
</dbReference>
<dbReference type="RefSeq" id="WP_234975802.1">
    <property type="nucleotide sequence ID" value="NZ_FUYB01000003.1"/>
</dbReference>